<dbReference type="GO" id="GO:0003677">
    <property type="term" value="F:DNA binding"/>
    <property type="evidence" value="ECO:0007669"/>
    <property type="project" value="UniProtKB-KW"/>
</dbReference>
<comment type="caution">
    <text evidence="5">The sequence shown here is derived from an EMBL/GenBank/DDBJ whole genome shotgun (WGS) entry which is preliminary data.</text>
</comment>
<dbReference type="STRING" id="360411.AC812_00645"/>
<name>A0A0P6XG13_9CHLR</name>
<evidence type="ECO:0000256" key="2">
    <source>
        <dbReference type="ARBA" id="ARBA00023125"/>
    </source>
</evidence>
<organism evidence="5 6">
    <name type="scientific">Bellilinea caldifistulae</name>
    <dbReference type="NCBI Taxonomy" id="360411"/>
    <lineage>
        <taxon>Bacteria</taxon>
        <taxon>Bacillati</taxon>
        <taxon>Chloroflexota</taxon>
        <taxon>Anaerolineae</taxon>
        <taxon>Anaerolineales</taxon>
        <taxon>Anaerolineaceae</taxon>
        <taxon>Bellilinea</taxon>
    </lineage>
</organism>
<dbReference type="InterPro" id="IPR028978">
    <property type="entry name" value="Chorismate_lyase_/UTRA_dom_sf"/>
</dbReference>
<dbReference type="AlphaFoldDB" id="A0A0P6XG13"/>
<dbReference type="InterPro" id="IPR036388">
    <property type="entry name" value="WH-like_DNA-bd_sf"/>
</dbReference>
<dbReference type="Pfam" id="PF00392">
    <property type="entry name" value="GntR"/>
    <property type="match status" value="1"/>
</dbReference>
<dbReference type="InterPro" id="IPR050679">
    <property type="entry name" value="Bact_HTH_transcr_reg"/>
</dbReference>
<dbReference type="EMBL" id="LGHJ01000003">
    <property type="protein sequence ID" value="KPL78608.1"/>
    <property type="molecule type" value="Genomic_DNA"/>
</dbReference>
<dbReference type="Pfam" id="PF07702">
    <property type="entry name" value="UTRA"/>
    <property type="match status" value="1"/>
</dbReference>
<dbReference type="PANTHER" id="PTHR44846">
    <property type="entry name" value="MANNOSYL-D-GLYCERATE TRANSPORT/METABOLISM SYSTEM REPRESSOR MNGR-RELATED"/>
    <property type="match status" value="1"/>
</dbReference>
<dbReference type="Gene3D" id="1.10.10.10">
    <property type="entry name" value="Winged helix-like DNA-binding domain superfamily/Winged helix DNA-binding domain"/>
    <property type="match status" value="1"/>
</dbReference>
<dbReference type="CDD" id="cd07377">
    <property type="entry name" value="WHTH_GntR"/>
    <property type="match status" value="1"/>
</dbReference>
<dbReference type="SMART" id="SM00345">
    <property type="entry name" value="HTH_GNTR"/>
    <property type="match status" value="1"/>
</dbReference>
<evidence type="ECO:0000256" key="3">
    <source>
        <dbReference type="ARBA" id="ARBA00023163"/>
    </source>
</evidence>
<evidence type="ECO:0000256" key="1">
    <source>
        <dbReference type="ARBA" id="ARBA00023015"/>
    </source>
</evidence>
<proteinExistence type="predicted"/>
<gene>
    <name evidence="5" type="ORF">AC812_00645</name>
</gene>
<protein>
    <recommendedName>
        <fullName evidence="4">HTH gntR-type domain-containing protein</fullName>
    </recommendedName>
</protein>
<dbReference type="RefSeq" id="WP_061913317.1">
    <property type="nucleotide sequence ID" value="NZ_DF967971.1"/>
</dbReference>
<dbReference type="PROSITE" id="PS50949">
    <property type="entry name" value="HTH_GNTR"/>
    <property type="match status" value="1"/>
</dbReference>
<dbReference type="PANTHER" id="PTHR44846:SF1">
    <property type="entry name" value="MANNOSYL-D-GLYCERATE TRANSPORT_METABOLISM SYSTEM REPRESSOR MNGR-RELATED"/>
    <property type="match status" value="1"/>
</dbReference>
<accession>A0A0P6XG13</accession>
<dbReference type="InterPro" id="IPR011663">
    <property type="entry name" value="UTRA"/>
</dbReference>
<keyword evidence="3" id="KW-0804">Transcription</keyword>
<reference evidence="5 6" key="1">
    <citation type="submission" date="2015-07" db="EMBL/GenBank/DDBJ databases">
        <title>Draft genome of Bellilinea caldifistulae DSM 17877.</title>
        <authorList>
            <person name="Hemp J."/>
            <person name="Ward L.M."/>
            <person name="Pace L.A."/>
            <person name="Fischer W.W."/>
        </authorList>
    </citation>
    <scope>NUCLEOTIDE SEQUENCE [LARGE SCALE GENOMIC DNA]</scope>
    <source>
        <strain evidence="5 6">GOMI-1</strain>
    </source>
</reference>
<dbReference type="InterPro" id="IPR000524">
    <property type="entry name" value="Tscrpt_reg_HTH_GntR"/>
</dbReference>
<keyword evidence="6" id="KW-1185">Reference proteome</keyword>
<evidence type="ECO:0000313" key="5">
    <source>
        <dbReference type="EMBL" id="KPL78608.1"/>
    </source>
</evidence>
<dbReference type="GO" id="GO:0003700">
    <property type="term" value="F:DNA-binding transcription factor activity"/>
    <property type="evidence" value="ECO:0007669"/>
    <property type="project" value="InterPro"/>
</dbReference>
<keyword evidence="1" id="KW-0805">Transcription regulation</keyword>
<dbReference type="Proteomes" id="UP000050514">
    <property type="component" value="Unassembled WGS sequence"/>
</dbReference>
<dbReference type="SUPFAM" id="SSF64288">
    <property type="entry name" value="Chorismate lyase-like"/>
    <property type="match status" value="1"/>
</dbReference>
<keyword evidence="2" id="KW-0238">DNA-binding</keyword>
<dbReference type="FunFam" id="1.10.10.10:FF:000079">
    <property type="entry name" value="GntR family transcriptional regulator"/>
    <property type="match status" value="1"/>
</dbReference>
<dbReference type="InterPro" id="IPR036390">
    <property type="entry name" value="WH_DNA-bd_sf"/>
</dbReference>
<sequence>MVTPIRQTTRPLYQQVEQELLRQIRHNLLKPGDKLPSESELSRQFNVSRITARRAINNLIQQGYVYSLQGKGTFVAQTRIRELSGFRSFSEDIRARGMTPSSRLLQIRRIQPKTNLRAELNLPAGIAVYRLERIRLVNDEPVAYEDAYLPASLCPGLEQFDLEKRSLFEVLRSEYNLHPTWADAELEAAAADEALAAHLAIRPGEPVLIALRHTYTETMTVIEYVRSVYSGKNFTFYTGRQYIG</sequence>
<dbReference type="OrthoDB" id="146373at2"/>
<evidence type="ECO:0000259" key="4">
    <source>
        <dbReference type="PROSITE" id="PS50949"/>
    </source>
</evidence>
<feature type="domain" description="HTH gntR-type" evidence="4">
    <location>
        <begin position="10"/>
        <end position="78"/>
    </location>
</feature>
<dbReference type="GO" id="GO:0045892">
    <property type="term" value="P:negative regulation of DNA-templated transcription"/>
    <property type="evidence" value="ECO:0007669"/>
    <property type="project" value="TreeGrafter"/>
</dbReference>
<dbReference type="PRINTS" id="PR00035">
    <property type="entry name" value="HTHGNTR"/>
</dbReference>
<dbReference type="Gene3D" id="3.40.1410.10">
    <property type="entry name" value="Chorismate lyase-like"/>
    <property type="match status" value="1"/>
</dbReference>
<dbReference type="SUPFAM" id="SSF46785">
    <property type="entry name" value="Winged helix' DNA-binding domain"/>
    <property type="match status" value="1"/>
</dbReference>
<dbReference type="SMART" id="SM00866">
    <property type="entry name" value="UTRA"/>
    <property type="match status" value="1"/>
</dbReference>
<evidence type="ECO:0000313" key="6">
    <source>
        <dbReference type="Proteomes" id="UP000050514"/>
    </source>
</evidence>